<dbReference type="Pfam" id="PF00440">
    <property type="entry name" value="TetR_N"/>
    <property type="match status" value="1"/>
</dbReference>
<evidence type="ECO:0000256" key="2">
    <source>
        <dbReference type="PROSITE-ProRule" id="PRU00335"/>
    </source>
</evidence>
<comment type="caution">
    <text evidence="4">The sequence shown here is derived from an EMBL/GenBank/DDBJ whole genome shotgun (WGS) entry which is preliminary data.</text>
</comment>
<feature type="DNA-binding region" description="H-T-H motif" evidence="2">
    <location>
        <begin position="24"/>
        <end position="43"/>
    </location>
</feature>
<dbReference type="EMBL" id="JACHIN010000001">
    <property type="protein sequence ID" value="MBB5075350.1"/>
    <property type="molecule type" value="Genomic_DNA"/>
</dbReference>
<proteinExistence type="predicted"/>
<accession>A0A7W7ZXZ5</accession>
<dbReference type="SUPFAM" id="SSF48498">
    <property type="entry name" value="Tetracyclin repressor-like, C-terminal domain"/>
    <property type="match status" value="1"/>
</dbReference>
<dbReference type="Proteomes" id="UP000568380">
    <property type="component" value="Unassembled WGS sequence"/>
</dbReference>
<dbReference type="Gene3D" id="1.10.357.10">
    <property type="entry name" value="Tetracycline Repressor, domain 2"/>
    <property type="match status" value="1"/>
</dbReference>
<dbReference type="PANTHER" id="PTHR30055">
    <property type="entry name" value="HTH-TYPE TRANSCRIPTIONAL REGULATOR RUTR"/>
    <property type="match status" value="1"/>
</dbReference>
<keyword evidence="5" id="KW-1185">Reference proteome</keyword>
<dbReference type="GO" id="GO:0000976">
    <property type="term" value="F:transcription cis-regulatory region binding"/>
    <property type="evidence" value="ECO:0007669"/>
    <property type="project" value="TreeGrafter"/>
</dbReference>
<dbReference type="InterPro" id="IPR036271">
    <property type="entry name" value="Tet_transcr_reg_TetR-rel_C_sf"/>
</dbReference>
<dbReference type="GO" id="GO:0003700">
    <property type="term" value="F:DNA-binding transcription factor activity"/>
    <property type="evidence" value="ECO:0007669"/>
    <property type="project" value="TreeGrafter"/>
</dbReference>
<dbReference type="AlphaFoldDB" id="A0A7W7ZXZ5"/>
<dbReference type="InterPro" id="IPR009057">
    <property type="entry name" value="Homeodomain-like_sf"/>
</dbReference>
<dbReference type="InterPro" id="IPR050109">
    <property type="entry name" value="HTH-type_TetR-like_transc_reg"/>
</dbReference>
<evidence type="ECO:0000259" key="3">
    <source>
        <dbReference type="PROSITE" id="PS50977"/>
    </source>
</evidence>
<dbReference type="RefSeq" id="WP_184958410.1">
    <property type="nucleotide sequence ID" value="NZ_JACHIN010000001.1"/>
</dbReference>
<gene>
    <name evidence="4" type="ORF">HNR40_000796</name>
</gene>
<dbReference type="PROSITE" id="PS50977">
    <property type="entry name" value="HTH_TETR_2"/>
    <property type="match status" value="1"/>
</dbReference>
<evidence type="ECO:0000313" key="4">
    <source>
        <dbReference type="EMBL" id="MBB5075350.1"/>
    </source>
</evidence>
<protein>
    <submittedName>
        <fullName evidence="4">AcrR family transcriptional regulator</fullName>
    </submittedName>
</protein>
<dbReference type="PANTHER" id="PTHR30055:SF219">
    <property type="entry name" value="TRANSCRIPTIONAL REGULATORY PROTEIN"/>
    <property type="match status" value="1"/>
</dbReference>
<evidence type="ECO:0000256" key="1">
    <source>
        <dbReference type="ARBA" id="ARBA00023125"/>
    </source>
</evidence>
<keyword evidence="1 2" id="KW-0238">DNA-binding</keyword>
<dbReference type="SUPFAM" id="SSF46689">
    <property type="entry name" value="Homeodomain-like"/>
    <property type="match status" value="1"/>
</dbReference>
<name>A0A7W7ZXZ5_9ACTN</name>
<evidence type="ECO:0000313" key="5">
    <source>
        <dbReference type="Proteomes" id="UP000568380"/>
    </source>
</evidence>
<organism evidence="4 5">
    <name type="scientific">Nonomuraea endophytica</name>
    <dbReference type="NCBI Taxonomy" id="714136"/>
    <lineage>
        <taxon>Bacteria</taxon>
        <taxon>Bacillati</taxon>
        <taxon>Actinomycetota</taxon>
        <taxon>Actinomycetes</taxon>
        <taxon>Streptosporangiales</taxon>
        <taxon>Streptosporangiaceae</taxon>
        <taxon>Nonomuraea</taxon>
    </lineage>
</organism>
<sequence>MGNREELLAGAKRCLLEKGYSRTTARDIANASGVSLAAIGYHFGSKDTLMNEALFDAMREWGDELGATLTADLKPDVTPLERFESAWDRVVDSFERMRPLWVTQFDLLGQIDHLPEVRAQLVGVMGEARTGLAELFQGIDPAAEPERARLVGTFYQAMLTGLLGQWLLDPASAMKGRDVVTALRSIVS</sequence>
<reference evidence="4 5" key="1">
    <citation type="submission" date="2020-08" db="EMBL/GenBank/DDBJ databases">
        <title>Genomic Encyclopedia of Type Strains, Phase IV (KMG-IV): sequencing the most valuable type-strain genomes for metagenomic binning, comparative biology and taxonomic classification.</title>
        <authorList>
            <person name="Goeker M."/>
        </authorList>
    </citation>
    <scope>NUCLEOTIDE SEQUENCE [LARGE SCALE GENOMIC DNA]</scope>
    <source>
        <strain evidence="4 5">DSM 45385</strain>
    </source>
</reference>
<dbReference type="InterPro" id="IPR001647">
    <property type="entry name" value="HTH_TetR"/>
</dbReference>
<feature type="domain" description="HTH tetR-type" evidence="3">
    <location>
        <begin position="1"/>
        <end position="61"/>
    </location>
</feature>
<dbReference type="PRINTS" id="PR00455">
    <property type="entry name" value="HTHTETR"/>
</dbReference>